<feature type="compositionally biased region" description="Basic residues" evidence="1">
    <location>
        <begin position="60"/>
        <end position="72"/>
    </location>
</feature>
<keyword evidence="2" id="KW-0812">Transmembrane</keyword>
<dbReference type="EMBL" id="CP029462">
    <property type="protein sequence ID" value="AXL20626.1"/>
    <property type="molecule type" value="Genomic_DNA"/>
</dbReference>
<dbReference type="OrthoDB" id="1625748at2"/>
<evidence type="ECO:0000256" key="1">
    <source>
        <dbReference type="SAM" id="MobiDB-lite"/>
    </source>
</evidence>
<feature type="transmembrane region" description="Helical" evidence="2">
    <location>
        <begin position="6"/>
        <end position="27"/>
    </location>
</feature>
<accession>A0A346AXN3</accession>
<keyword evidence="2" id="KW-0472">Membrane</keyword>
<name>A0A346AXN3_9FIRM</name>
<feature type="region of interest" description="Disordered" evidence="1">
    <location>
        <begin position="30"/>
        <end position="78"/>
    </location>
</feature>
<evidence type="ECO:0000313" key="4">
    <source>
        <dbReference type="Proteomes" id="UP000254337"/>
    </source>
</evidence>
<dbReference type="KEGG" id="meg:DKB62_03020"/>
<evidence type="ECO:0000256" key="2">
    <source>
        <dbReference type="SAM" id="Phobius"/>
    </source>
</evidence>
<protein>
    <submittedName>
        <fullName evidence="3">Uncharacterized protein</fullName>
    </submittedName>
</protein>
<organism evidence="3 4">
    <name type="scientific">Megasphaera stantonii</name>
    <dbReference type="NCBI Taxonomy" id="2144175"/>
    <lineage>
        <taxon>Bacteria</taxon>
        <taxon>Bacillati</taxon>
        <taxon>Bacillota</taxon>
        <taxon>Negativicutes</taxon>
        <taxon>Veillonellales</taxon>
        <taxon>Veillonellaceae</taxon>
        <taxon>Megasphaera</taxon>
    </lineage>
</organism>
<gene>
    <name evidence="3" type="ORF">DKB62_03020</name>
</gene>
<keyword evidence="4" id="KW-1185">Reference proteome</keyword>
<dbReference type="AlphaFoldDB" id="A0A346AXN3"/>
<proteinExistence type="predicted"/>
<reference evidence="3 4" key="1">
    <citation type="submission" date="2018-05" db="EMBL/GenBank/DDBJ databases">
        <title>Complete genome sequence of Megasphaera sp. AJH120T, isolated from the ceca of a chicken.</title>
        <authorList>
            <person name="Maki J."/>
            <person name="Looft T."/>
        </authorList>
    </citation>
    <scope>NUCLEOTIDE SEQUENCE [LARGE SCALE GENOMIC DNA]</scope>
    <source>
        <strain evidence="3 4">AJH120</strain>
    </source>
</reference>
<keyword evidence="2" id="KW-1133">Transmembrane helix</keyword>
<dbReference type="Proteomes" id="UP000254337">
    <property type="component" value="Chromosome"/>
</dbReference>
<evidence type="ECO:0000313" key="3">
    <source>
        <dbReference type="EMBL" id="AXL20626.1"/>
    </source>
</evidence>
<sequence length="147" mass="16338">MDIFDGSLLNYVIPIIMIILFSLPDAMRKKRRYPKRQTPPAEKPQPPAPAKKEPEPVRTAPRRVPIRSRKVKAPAEEPAAAIPAAAAQLAAYAASLPPQPKSAAPVRLAKTKTEPWSGLTPEARDLYAGLVWEELLQPPLARRRNRR</sequence>
<dbReference type="RefSeq" id="WP_087478014.1">
    <property type="nucleotide sequence ID" value="NZ_CALYAU010000002.1"/>
</dbReference>